<protein>
    <submittedName>
        <fullName evidence="5">G-type lectin S-receptor-like serine/threonine-protein kinase</fullName>
    </submittedName>
</protein>
<gene>
    <name evidence="5" type="ORF">Tco_1070431</name>
</gene>
<accession>A0ABQ5HMH7</accession>
<keyword evidence="3" id="KW-0472">Membrane</keyword>
<evidence type="ECO:0000256" key="3">
    <source>
        <dbReference type="SAM" id="Phobius"/>
    </source>
</evidence>
<evidence type="ECO:0000259" key="4">
    <source>
        <dbReference type="Pfam" id="PF00954"/>
    </source>
</evidence>
<reference evidence="5" key="1">
    <citation type="journal article" date="2022" name="Int. J. Mol. Sci.">
        <title>Draft Genome of Tanacetum Coccineum: Genomic Comparison of Closely Related Tanacetum-Family Plants.</title>
        <authorList>
            <person name="Yamashiro T."/>
            <person name="Shiraishi A."/>
            <person name="Nakayama K."/>
            <person name="Satake H."/>
        </authorList>
    </citation>
    <scope>NUCLEOTIDE SEQUENCE</scope>
</reference>
<organism evidence="5 6">
    <name type="scientific">Tanacetum coccineum</name>
    <dbReference type="NCBI Taxonomy" id="301880"/>
    <lineage>
        <taxon>Eukaryota</taxon>
        <taxon>Viridiplantae</taxon>
        <taxon>Streptophyta</taxon>
        <taxon>Embryophyta</taxon>
        <taxon>Tracheophyta</taxon>
        <taxon>Spermatophyta</taxon>
        <taxon>Magnoliopsida</taxon>
        <taxon>eudicotyledons</taxon>
        <taxon>Gunneridae</taxon>
        <taxon>Pentapetalae</taxon>
        <taxon>asterids</taxon>
        <taxon>campanulids</taxon>
        <taxon>Asterales</taxon>
        <taxon>Asteraceae</taxon>
        <taxon>Asteroideae</taxon>
        <taxon>Anthemideae</taxon>
        <taxon>Anthemidinae</taxon>
        <taxon>Tanacetum</taxon>
    </lineage>
</organism>
<keyword evidence="3" id="KW-0812">Transmembrane</keyword>
<dbReference type="InterPro" id="IPR000858">
    <property type="entry name" value="S_locus_glycoprot_dom"/>
</dbReference>
<name>A0ABQ5HMH7_9ASTR</name>
<proteinExistence type="predicted"/>
<comment type="caution">
    <text evidence="5">The sequence shown here is derived from an EMBL/GenBank/DDBJ whole genome shotgun (WGS) entry which is preliminary data.</text>
</comment>
<keyword evidence="1" id="KW-0732">Signal</keyword>
<dbReference type="EMBL" id="BQNB010019756">
    <property type="protein sequence ID" value="GJT88714.1"/>
    <property type="molecule type" value="Genomic_DNA"/>
</dbReference>
<dbReference type="PANTHER" id="PTHR32444">
    <property type="entry name" value="BULB-TYPE LECTIN DOMAIN-CONTAINING PROTEIN"/>
    <property type="match status" value="1"/>
</dbReference>
<evidence type="ECO:0000256" key="2">
    <source>
        <dbReference type="ARBA" id="ARBA00023157"/>
    </source>
</evidence>
<sequence length="308" mass="35733">MEIQSRLFGREWRLSSWKTSQDPSPSDITWSVDTNGYPQYLLREGATVRFRAGPWNGERFSGASRLTKNNIFTYHVIINETKVSYTYNLENSFVLSRLTINSYGILERLVWVEDGKRWQLHLALPKDICDTYNIYGTYGSCSISNSHTCSCLDEKRFVPRNQKGWDMDDWSGGCFLWFADLLDIRYPPGNSDQDIFVRMASSDIDNAVANRKEERTNIKFILTGIFLAILLISLSTWLWYAWRRKHHSQPIEEGGSLNAHESQREAIELPLFSFFTIANATANFLLEYGSWISTYTTRNVFDNWGHTH</sequence>
<keyword evidence="2" id="KW-1015">Disulfide bond</keyword>
<evidence type="ECO:0000313" key="5">
    <source>
        <dbReference type="EMBL" id="GJT88714.1"/>
    </source>
</evidence>
<dbReference type="PANTHER" id="PTHR32444:SF183">
    <property type="entry name" value="APPLE DOMAIN-CONTAINING PROTEIN"/>
    <property type="match status" value="1"/>
</dbReference>
<evidence type="ECO:0000313" key="6">
    <source>
        <dbReference type="Proteomes" id="UP001151760"/>
    </source>
</evidence>
<feature type="transmembrane region" description="Helical" evidence="3">
    <location>
        <begin position="220"/>
        <end position="242"/>
    </location>
</feature>
<dbReference type="Proteomes" id="UP001151760">
    <property type="component" value="Unassembled WGS sequence"/>
</dbReference>
<reference evidence="5" key="2">
    <citation type="submission" date="2022-01" db="EMBL/GenBank/DDBJ databases">
        <authorList>
            <person name="Yamashiro T."/>
            <person name="Shiraishi A."/>
            <person name="Satake H."/>
            <person name="Nakayama K."/>
        </authorList>
    </citation>
    <scope>NUCLEOTIDE SEQUENCE</scope>
</reference>
<keyword evidence="6" id="KW-1185">Reference proteome</keyword>
<feature type="domain" description="S-locus glycoprotein" evidence="4">
    <location>
        <begin position="50"/>
        <end position="153"/>
    </location>
</feature>
<dbReference type="Pfam" id="PF00954">
    <property type="entry name" value="S_locus_glycop"/>
    <property type="match status" value="1"/>
</dbReference>
<evidence type="ECO:0000256" key="1">
    <source>
        <dbReference type="ARBA" id="ARBA00022729"/>
    </source>
</evidence>
<keyword evidence="3" id="KW-1133">Transmembrane helix</keyword>